<feature type="repeat" description="ANK" evidence="3">
    <location>
        <begin position="119"/>
        <end position="151"/>
    </location>
</feature>
<dbReference type="Pfam" id="PF12796">
    <property type="entry name" value="Ank_2"/>
    <property type="match status" value="1"/>
</dbReference>
<dbReference type="PANTHER" id="PTHR24123:SF33">
    <property type="entry name" value="PROTEIN HOS4"/>
    <property type="match status" value="1"/>
</dbReference>
<dbReference type="PANTHER" id="PTHR24123">
    <property type="entry name" value="ANKYRIN REPEAT-CONTAINING"/>
    <property type="match status" value="1"/>
</dbReference>
<dbReference type="PRINTS" id="PR01415">
    <property type="entry name" value="ANKYRIN"/>
</dbReference>
<organism evidence="4 5">
    <name type="scientific">Oopsacas minuta</name>
    <dbReference type="NCBI Taxonomy" id="111878"/>
    <lineage>
        <taxon>Eukaryota</taxon>
        <taxon>Metazoa</taxon>
        <taxon>Porifera</taxon>
        <taxon>Hexactinellida</taxon>
        <taxon>Hexasterophora</taxon>
        <taxon>Lyssacinosida</taxon>
        <taxon>Leucopsacidae</taxon>
        <taxon>Oopsacas</taxon>
    </lineage>
</organism>
<gene>
    <name evidence="4" type="ORF">LOD99_6494</name>
</gene>
<dbReference type="InterPro" id="IPR051165">
    <property type="entry name" value="Multifunctional_ANK_Repeat"/>
</dbReference>
<feature type="repeat" description="ANK" evidence="3">
    <location>
        <begin position="152"/>
        <end position="184"/>
    </location>
</feature>
<dbReference type="Proteomes" id="UP001165289">
    <property type="component" value="Unassembled WGS sequence"/>
</dbReference>
<dbReference type="Gene3D" id="1.25.40.20">
    <property type="entry name" value="Ankyrin repeat-containing domain"/>
    <property type="match status" value="3"/>
</dbReference>
<sequence length="682" mass="76894">MEVKSGIIYLDDITSISENLLYEEQRCYKGLKASVFQACYLNDPDTLKETVLPLSRKFQNFLLNSYYNEMTPLILSVCDNSDKIFNCLMDLSIFPAGVIDLEKIGSVIIDKNDPNSRVEGAPALWIASALNHLEMVKTLISRGADIEHGSLSGSTPLRCASYDGHLDICKFLVTNGAKLHAINDCDQSPLMIGAAMDKENVVKYLIQEGADIEQATSLGDTTLHITVEVASESMVELILKSGARNAPNHFGFTPLILSAAYRKVNNYKLLLENCNLCIGELVDSLKILGAVFAIEENVNATKDYWRQVECVRVKTGTPLPEIPKIPLYDNTHEPISALEIIQLDRPSMKYFRGSESFHLMVIALCIFERIFGSNHPHTAHYLRVCGDFFLQGPIGVDHQKCMDFWLRSFQYEKIRFGFEINAALDLLISLDTFIDMFDSNFYPDIYPFVQWCVTELENPYTRITYLNNLLSVLSYFFSVWIAACNQFEKTHIVRVKKDRKRMGELVKAILAVKRNVPLSLMHASLQDIEKISSRITNHNLSVYIPTDNLELFVENSAEINIIDPKTGSSLLHTAIANNCTIATVDTLLKLGIYPHLVNFTGNTAYQDMIAVTSKHHIRAVHEKFTKIEKIGKSLKTLSALVIVKHDISICNVPILLQKFVNLHKPRIDCIKLEKFGNLHTIC</sequence>
<accession>A0AAV7JMN6</accession>
<dbReference type="InterPro" id="IPR036770">
    <property type="entry name" value="Ankyrin_rpt-contain_sf"/>
</dbReference>
<evidence type="ECO:0000256" key="3">
    <source>
        <dbReference type="PROSITE-ProRule" id="PRU00023"/>
    </source>
</evidence>
<dbReference type="PROSITE" id="PS50297">
    <property type="entry name" value="ANK_REP_REGION"/>
    <property type="match status" value="3"/>
</dbReference>
<dbReference type="InterPro" id="IPR002110">
    <property type="entry name" value="Ankyrin_rpt"/>
</dbReference>
<evidence type="ECO:0000256" key="1">
    <source>
        <dbReference type="ARBA" id="ARBA00022737"/>
    </source>
</evidence>
<reference evidence="4 5" key="1">
    <citation type="journal article" date="2023" name="BMC Biol.">
        <title>The compact genome of the sponge Oopsacas minuta (Hexactinellida) is lacking key metazoan core genes.</title>
        <authorList>
            <person name="Santini S."/>
            <person name="Schenkelaars Q."/>
            <person name="Jourda C."/>
            <person name="Duchesne M."/>
            <person name="Belahbib H."/>
            <person name="Rocher C."/>
            <person name="Selva M."/>
            <person name="Riesgo A."/>
            <person name="Vervoort M."/>
            <person name="Leys S.P."/>
            <person name="Kodjabachian L."/>
            <person name="Le Bivic A."/>
            <person name="Borchiellini C."/>
            <person name="Claverie J.M."/>
            <person name="Renard E."/>
        </authorList>
    </citation>
    <scope>NUCLEOTIDE SEQUENCE [LARGE SCALE GENOMIC DNA]</scope>
    <source>
        <strain evidence="4">SPO-2</strain>
    </source>
</reference>
<protein>
    <submittedName>
        <fullName evidence="4">Protein fem-1-like protein C-like</fullName>
    </submittedName>
</protein>
<feature type="repeat" description="ANK" evidence="3">
    <location>
        <begin position="185"/>
        <end position="217"/>
    </location>
</feature>
<dbReference type="SMART" id="SM00248">
    <property type="entry name" value="ANK"/>
    <property type="match status" value="7"/>
</dbReference>
<keyword evidence="1" id="KW-0677">Repeat</keyword>
<name>A0AAV7JMN6_9METZ</name>
<dbReference type="EMBL" id="JAKMXF010000318">
    <property type="protein sequence ID" value="KAI6649704.1"/>
    <property type="molecule type" value="Genomic_DNA"/>
</dbReference>
<evidence type="ECO:0000313" key="4">
    <source>
        <dbReference type="EMBL" id="KAI6649704.1"/>
    </source>
</evidence>
<evidence type="ECO:0000313" key="5">
    <source>
        <dbReference type="Proteomes" id="UP001165289"/>
    </source>
</evidence>
<keyword evidence="5" id="KW-1185">Reference proteome</keyword>
<dbReference type="SUPFAM" id="SSF48403">
    <property type="entry name" value="Ankyrin repeat"/>
    <property type="match status" value="2"/>
</dbReference>
<dbReference type="AlphaFoldDB" id="A0AAV7JMN6"/>
<evidence type="ECO:0000256" key="2">
    <source>
        <dbReference type="ARBA" id="ARBA00023043"/>
    </source>
</evidence>
<proteinExistence type="predicted"/>
<comment type="caution">
    <text evidence="4">The sequence shown here is derived from an EMBL/GenBank/DDBJ whole genome shotgun (WGS) entry which is preliminary data.</text>
</comment>
<keyword evidence="2 3" id="KW-0040">ANK repeat</keyword>
<dbReference type="PROSITE" id="PS50088">
    <property type="entry name" value="ANK_REPEAT"/>
    <property type="match status" value="3"/>
</dbReference>